<dbReference type="InterPro" id="IPR036676">
    <property type="entry name" value="PurM-like_C_sf"/>
</dbReference>
<feature type="domain" description="PurM-like N-terminal" evidence="9">
    <location>
        <begin position="300"/>
        <end position="424"/>
    </location>
</feature>
<dbReference type="STRING" id="115783.SAMN02745119_00734"/>
<dbReference type="CDD" id="cd02204">
    <property type="entry name" value="PurL_repeat2"/>
    <property type="match status" value="1"/>
</dbReference>
<dbReference type="Proteomes" id="UP000190102">
    <property type="component" value="Unassembled WGS sequence"/>
</dbReference>
<evidence type="ECO:0000256" key="3">
    <source>
        <dbReference type="ARBA" id="ARBA00022723"/>
    </source>
</evidence>
<evidence type="ECO:0000256" key="6">
    <source>
        <dbReference type="ARBA" id="ARBA00022840"/>
    </source>
</evidence>
<evidence type="ECO:0000256" key="4">
    <source>
        <dbReference type="ARBA" id="ARBA00022741"/>
    </source>
</evidence>
<keyword evidence="5 8" id="KW-0658">Purine biosynthesis</keyword>
<dbReference type="Pfam" id="PF00586">
    <property type="entry name" value="AIRS"/>
    <property type="match status" value="2"/>
</dbReference>
<dbReference type="GO" id="GO:0005737">
    <property type="term" value="C:cytoplasm"/>
    <property type="evidence" value="ECO:0007669"/>
    <property type="project" value="UniProtKB-SubCell"/>
</dbReference>
<protein>
    <recommendedName>
        <fullName evidence="8">Phosphoribosylformylglycinamidine synthase subunit PurL</fullName>
        <shortName evidence="8">FGAM synthase</shortName>
        <ecNumber evidence="8">6.3.5.3</ecNumber>
    </recommendedName>
    <alternativeName>
        <fullName evidence="8">Formylglycinamide ribonucleotide amidotransferase subunit II</fullName>
        <shortName evidence="8">FGAR amidotransferase II</shortName>
        <shortName evidence="8">FGAR-AT II</shortName>
    </alternativeName>
    <alternativeName>
        <fullName evidence="8">Glutamine amidotransferase PurL</fullName>
    </alternativeName>
    <alternativeName>
        <fullName evidence="8">Phosphoribosylformylglycinamidine synthase subunit II</fullName>
    </alternativeName>
</protein>
<dbReference type="Gene3D" id="3.30.1280.10">
    <property type="entry name" value="Phosphoribosylformylglycinamidine synthase subunit PurS"/>
    <property type="match status" value="2"/>
</dbReference>
<sequence length="996" mass="108844">MPSRIEIALKDSVRDSRGERIKREIEHFLHLKVKQVRTLDVFTVDAELSRTELEAAASGPFCDPVIQSYSIDLPQAVGFDWAVEVGFRPGVTDNVGRTAGEAVSYLIQRPLADNEAVYSSIQYLLSADLSSEQVEKIATGLLCNTLIQRYSIMSAADFMAKRGFPTTVPKVTGETKGQVREMDLEVSDEELLRISKDGVLALTLEEMKIIQSHYRDPQVLAERKKQGLGSKPTDVELECLAQTWSEHCKHKIFSATVQYEDENGNKQEIKSLFKSYIQRVTKDVRENLGDKDFCLSVFKDNAGVITFDENNSLVFKVETHNSPSALDPYGGALTGIVGVNRDPFGTGQGSKLIFNTDVFCFADPFYDKPLPSRLLHPRRIFEGVVEGVEHGGNKSGIPTVNGSIVFDERFAGKPLVFCGTAGMMPARVNGIPGHEKSIKPGDLIVMAGGRIGKDGIHGATFSSEELNENSPVTAVQIGDPITQKRMFDFLIRARDKGLYRFITDNGAGGLSSSIGEMAGECNGCRMDLAKAPLKYPGLNPWEILISEAQERMSMAVPPEKLDEFMAMSKRFGVESTVLGEFTDSGTFHIQYGDATVAWLPMEFMHEGLPPMQIPAKWQPPVNPEAPAQHKEDWTADLLGLLGQLNICSKESVVRRYDHEVQGGSVVKPFTGVTNDGPSDAAVVRPILDSYKGVVVSHGICPRYSDIDAYHMAANALDEALRNYVAVGGNPDHWAGLDNFCWCDPVLSEKTPDGPYKMAQLVRANQALLDLCVPINLPLVSGKDSMKNDFYDGTTKISIPPTLLFSVIGTIPDIRNAVTMDFKRAGDIICLLGETKDELGGSEYLAMQGYTGNKVPKVNITTALARYKALHQAIMSGLVASCHDLSDGGLAVALAESAFSGGFGCRVELANVRFEGDQRYKTDELLLFSESASRLLVTVHPAQWAAFEEAMAGTGFSQIGQVADNDIVTIAGLEGKTVLSTDLAQLKSAWQRPLKEL</sequence>
<accession>A0A1T4L2K4</accession>
<dbReference type="OrthoDB" id="9804441at2"/>
<feature type="binding site" evidence="8">
    <location>
        <position position="784"/>
    </location>
    <ligand>
        <name>substrate</name>
    </ligand>
</feature>
<dbReference type="Gene3D" id="3.30.1330.10">
    <property type="entry name" value="PurM-like, N-terminal domain"/>
    <property type="match status" value="2"/>
</dbReference>
<dbReference type="InterPro" id="IPR036921">
    <property type="entry name" value="PurM-like_N_sf"/>
</dbReference>
<keyword evidence="4 8" id="KW-0547">Nucleotide-binding</keyword>
<evidence type="ECO:0000259" key="11">
    <source>
        <dbReference type="Pfam" id="PF18072"/>
    </source>
</evidence>
<dbReference type="CDD" id="cd02203">
    <property type="entry name" value="PurL_repeat1"/>
    <property type="match status" value="1"/>
</dbReference>
<feature type="domain" description="PurM-like N-terminal" evidence="9">
    <location>
        <begin position="678"/>
        <end position="788"/>
    </location>
</feature>
<evidence type="ECO:0000313" key="13">
    <source>
        <dbReference type="Proteomes" id="UP000190102"/>
    </source>
</evidence>
<evidence type="ECO:0000256" key="2">
    <source>
        <dbReference type="ARBA" id="ARBA00022598"/>
    </source>
</evidence>
<keyword evidence="13" id="KW-1185">Reference proteome</keyword>
<dbReference type="GO" id="GO:0005524">
    <property type="term" value="F:ATP binding"/>
    <property type="evidence" value="ECO:0007669"/>
    <property type="project" value="UniProtKB-UniRule"/>
</dbReference>
<feature type="binding site" evidence="8">
    <location>
        <position position="781"/>
    </location>
    <ligand>
        <name>ATP</name>
        <dbReference type="ChEBI" id="CHEBI:30616"/>
    </ligand>
</feature>
<keyword evidence="7 8" id="KW-0460">Magnesium</keyword>
<dbReference type="GO" id="GO:0004642">
    <property type="term" value="F:phosphoribosylformylglycinamidine synthase activity"/>
    <property type="evidence" value="ECO:0007669"/>
    <property type="project" value="UniProtKB-UniRule"/>
</dbReference>
<feature type="domain" description="PurM-like C-terminal" evidence="10">
    <location>
        <begin position="439"/>
        <end position="590"/>
    </location>
</feature>
<comment type="function">
    <text evidence="8">Part of the phosphoribosylformylglycinamidine synthase complex involved in the purines biosynthetic pathway. Catalyzes the ATP-dependent conversion of formylglycinamide ribonucleotide (FGAR) and glutamine to yield formylglycinamidine ribonucleotide (FGAM) and glutamate. The FGAM synthase complex is composed of three subunits. PurQ produces an ammonia molecule by converting glutamine to glutamate. PurL transfers the ammonia molecule to FGAR to form FGAM in an ATP-dependent manner. PurS interacts with PurQ and PurL and is thought to assist in the transfer of the ammonia molecule from PurQ to PurL.</text>
</comment>
<evidence type="ECO:0000256" key="7">
    <source>
        <dbReference type="ARBA" id="ARBA00022842"/>
    </source>
</evidence>
<dbReference type="InterPro" id="IPR010918">
    <property type="entry name" value="PurM-like_C_dom"/>
</dbReference>
<feature type="active site" evidence="8">
    <location>
        <position position="247"/>
    </location>
</feature>
<feature type="active site" description="Proton acceptor" evidence="8">
    <location>
        <position position="320"/>
    </location>
</feature>
<dbReference type="SUPFAM" id="SSF82697">
    <property type="entry name" value="PurS-like"/>
    <property type="match status" value="2"/>
</dbReference>
<comment type="catalytic activity">
    <reaction evidence="8">
        <text>N(2)-formyl-N(1)-(5-phospho-beta-D-ribosyl)glycinamide + L-glutamine + ATP + H2O = 2-formamido-N(1)-(5-O-phospho-beta-D-ribosyl)acetamidine + L-glutamate + ADP + phosphate + H(+)</text>
        <dbReference type="Rhea" id="RHEA:17129"/>
        <dbReference type="ChEBI" id="CHEBI:15377"/>
        <dbReference type="ChEBI" id="CHEBI:15378"/>
        <dbReference type="ChEBI" id="CHEBI:29985"/>
        <dbReference type="ChEBI" id="CHEBI:30616"/>
        <dbReference type="ChEBI" id="CHEBI:43474"/>
        <dbReference type="ChEBI" id="CHEBI:58359"/>
        <dbReference type="ChEBI" id="CHEBI:147286"/>
        <dbReference type="ChEBI" id="CHEBI:147287"/>
        <dbReference type="ChEBI" id="CHEBI:456216"/>
        <dbReference type="EC" id="6.3.5.3"/>
    </reaction>
</comment>
<dbReference type="Pfam" id="PF02769">
    <property type="entry name" value="AIRS_C"/>
    <property type="match status" value="2"/>
</dbReference>
<dbReference type="RefSeq" id="WP_078789028.1">
    <property type="nucleotide sequence ID" value="NZ_FUWR01000002.1"/>
</dbReference>
<gene>
    <name evidence="8" type="primary">purL</name>
    <name evidence="12" type="ORF">SAMN02745119_00734</name>
</gene>
<keyword evidence="3 8" id="KW-0479">Metal-binding</keyword>
<feature type="binding site" evidence="8">
    <location>
        <position position="318"/>
    </location>
    <ligand>
        <name>Mg(2+)</name>
        <dbReference type="ChEBI" id="CHEBI:18420"/>
        <label>1</label>
    </ligand>
</feature>
<comment type="similarity">
    <text evidence="8">Belongs to the FGAMS family.</text>
</comment>
<dbReference type="InterPro" id="IPR016188">
    <property type="entry name" value="PurM-like_N"/>
</dbReference>
<reference evidence="13" key="1">
    <citation type="submission" date="2017-02" db="EMBL/GenBank/DDBJ databases">
        <authorList>
            <person name="Varghese N."/>
            <person name="Submissions S."/>
        </authorList>
    </citation>
    <scope>NUCLEOTIDE SEQUENCE [LARGE SCALE GENOMIC DNA]</scope>
    <source>
        <strain evidence="13">ATCC BAA-34</strain>
    </source>
</reference>
<dbReference type="InterPro" id="IPR010074">
    <property type="entry name" value="PRibForGlyAmidine_synth_PurL"/>
</dbReference>
<feature type="binding site" evidence="8">
    <location>
        <position position="342"/>
    </location>
    <ligand>
        <name>Mg(2+)</name>
        <dbReference type="ChEBI" id="CHEBI:18420"/>
        <label>2</label>
    </ligand>
</feature>
<dbReference type="InterPro" id="IPR041609">
    <property type="entry name" value="PurL_linker"/>
</dbReference>
<dbReference type="GO" id="GO:0006189">
    <property type="term" value="P:'de novo' IMP biosynthetic process"/>
    <property type="evidence" value="ECO:0007669"/>
    <property type="project" value="UniProtKB-UniRule"/>
</dbReference>
<feature type="binding site" evidence="8">
    <location>
        <position position="341"/>
    </location>
    <ligand>
        <name>substrate</name>
    </ligand>
</feature>
<dbReference type="NCBIfam" id="TIGR01736">
    <property type="entry name" value="FGAM_synth_II"/>
    <property type="match status" value="1"/>
</dbReference>
<dbReference type="EC" id="6.3.5.3" evidence="8"/>
<feature type="binding site" evidence="8">
    <location>
        <position position="476"/>
    </location>
    <ligand>
        <name>substrate</name>
    </ligand>
</feature>
<feature type="binding site" evidence="8">
    <location>
        <position position="737"/>
    </location>
    <ligand>
        <name>ATP</name>
        <dbReference type="ChEBI" id="CHEBI:30616"/>
    </ligand>
</feature>
<comment type="subunit">
    <text evidence="8">Monomer. Part of the FGAM synthase complex composed of 1 PurL, 1 PurQ and 2 PurS subunits.</text>
</comment>
<comment type="subcellular location">
    <subcellularLocation>
        <location evidence="8">Cytoplasm</location>
    </subcellularLocation>
</comment>
<keyword evidence="2 8" id="KW-0436">Ligase</keyword>
<keyword evidence="6 8" id="KW-0067">ATP-binding</keyword>
<dbReference type="EMBL" id="FUWR01000002">
    <property type="protein sequence ID" value="SJZ48939.1"/>
    <property type="molecule type" value="Genomic_DNA"/>
</dbReference>
<evidence type="ECO:0000259" key="10">
    <source>
        <dbReference type="Pfam" id="PF02769"/>
    </source>
</evidence>
<keyword evidence="1 8" id="KW-0963">Cytoplasm</keyword>
<dbReference type="UniPathway" id="UPA00074">
    <property type="reaction ID" value="UER00128"/>
</dbReference>
<dbReference type="SUPFAM" id="SSF56042">
    <property type="entry name" value="PurM C-terminal domain-like"/>
    <property type="match status" value="2"/>
</dbReference>
<evidence type="ECO:0000256" key="1">
    <source>
        <dbReference type="ARBA" id="ARBA00022490"/>
    </source>
</evidence>
<feature type="binding site" evidence="8">
    <location>
        <position position="316"/>
    </location>
    <ligand>
        <name>ATP</name>
        <dbReference type="ChEBI" id="CHEBI:30616"/>
    </ligand>
</feature>
<feature type="binding site" evidence="8">
    <location>
        <position position="504"/>
    </location>
    <ligand>
        <name>Mg(2+)</name>
        <dbReference type="ChEBI" id="CHEBI:18420"/>
        <label>2</label>
    </ligand>
</feature>
<evidence type="ECO:0000256" key="8">
    <source>
        <dbReference type="HAMAP-Rule" id="MF_00420"/>
    </source>
</evidence>
<feature type="domain" description="Phosphoribosylformylglycinamidine synthase linker" evidence="11">
    <location>
        <begin position="193"/>
        <end position="251"/>
    </location>
</feature>
<proteinExistence type="inferred from homology"/>
<dbReference type="SUPFAM" id="SSF55326">
    <property type="entry name" value="PurM N-terminal domain-like"/>
    <property type="match status" value="2"/>
</dbReference>
<evidence type="ECO:0000313" key="12">
    <source>
        <dbReference type="EMBL" id="SJZ48939.1"/>
    </source>
</evidence>
<evidence type="ECO:0000259" key="9">
    <source>
        <dbReference type="Pfam" id="PF00586"/>
    </source>
</evidence>
<dbReference type="GO" id="GO:0000287">
    <property type="term" value="F:magnesium ion binding"/>
    <property type="evidence" value="ECO:0007669"/>
    <property type="project" value="UniProtKB-UniRule"/>
</dbReference>
<dbReference type="Pfam" id="PF02700">
    <property type="entry name" value="PurS"/>
    <property type="match status" value="1"/>
</dbReference>
<dbReference type="InterPro" id="IPR003850">
    <property type="entry name" value="PurS"/>
</dbReference>
<comment type="pathway">
    <text evidence="8">Purine metabolism; IMP biosynthesis via de novo pathway; 5-amino-1-(5-phospho-D-ribosyl)imidazole from N(2)-formyl-N(1)-(5-phospho-D-ribosyl)glycinamide: step 1/2.</text>
</comment>
<name>A0A1T4L2K4_9BACT</name>
<dbReference type="AlphaFoldDB" id="A0A1T4L2K4"/>
<dbReference type="HAMAP" id="MF_00420">
    <property type="entry name" value="PurL_2"/>
    <property type="match status" value="1"/>
</dbReference>
<organism evidence="12 13">
    <name type="scientific">Trichlorobacter thiogenes</name>
    <dbReference type="NCBI Taxonomy" id="115783"/>
    <lineage>
        <taxon>Bacteria</taxon>
        <taxon>Pseudomonadati</taxon>
        <taxon>Thermodesulfobacteriota</taxon>
        <taxon>Desulfuromonadia</taxon>
        <taxon>Geobacterales</taxon>
        <taxon>Geobacteraceae</taxon>
        <taxon>Trichlorobacter</taxon>
    </lineage>
</organism>
<dbReference type="PANTHER" id="PTHR43555:SF1">
    <property type="entry name" value="PHOSPHORIBOSYLFORMYLGLYCINAMIDINE SYNTHASE SUBUNIT PURL"/>
    <property type="match status" value="1"/>
</dbReference>
<evidence type="ECO:0000256" key="5">
    <source>
        <dbReference type="ARBA" id="ARBA00022755"/>
    </source>
</evidence>
<dbReference type="Gene3D" id="3.90.650.10">
    <property type="entry name" value="PurM-like C-terminal domain"/>
    <property type="match status" value="2"/>
</dbReference>
<comment type="caution">
    <text evidence="8">Lacks conserved residue(s) required for the propagation of feature annotation.</text>
</comment>
<feature type="domain" description="PurM-like C-terminal" evidence="10">
    <location>
        <begin position="823"/>
        <end position="967"/>
    </location>
</feature>
<dbReference type="PANTHER" id="PTHR43555">
    <property type="entry name" value="PHOSPHORIBOSYLFORMYLGLYCINAMIDINE SYNTHASE SUBUNIT PURL"/>
    <property type="match status" value="1"/>
</dbReference>
<dbReference type="InterPro" id="IPR036604">
    <property type="entry name" value="PurS-like_sf"/>
</dbReference>
<dbReference type="Pfam" id="PF18072">
    <property type="entry name" value="FGAR-AT_linker"/>
    <property type="match status" value="1"/>
</dbReference>